<protein>
    <submittedName>
        <fullName evidence="5">AN1-type zinc finger protein 1</fullName>
    </submittedName>
</protein>
<evidence type="ECO:0000256" key="1">
    <source>
        <dbReference type="ARBA" id="ARBA00022723"/>
    </source>
</evidence>
<evidence type="ECO:0000259" key="4">
    <source>
        <dbReference type="SMART" id="SM00154"/>
    </source>
</evidence>
<dbReference type="EMBL" id="JADGKB010000083">
    <property type="protein sequence ID" value="KAJ3254547.1"/>
    <property type="molecule type" value="Genomic_DNA"/>
</dbReference>
<reference evidence="5" key="1">
    <citation type="submission" date="2020-05" db="EMBL/GenBank/DDBJ databases">
        <title>Phylogenomic resolution of chytrid fungi.</title>
        <authorList>
            <person name="Stajich J.E."/>
            <person name="Amses K."/>
            <person name="Simmons R."/>
            <person name="Seto K."/>
            <person name="Myers J."/>
            <person name="Bonds A."/>
            <person name="Quandt C.A."/>
            <person name="Barry K."/>
            <person name="Liu P."/>
            <person name="Grigoriev I."/>
            <person name="Longcore J.E."/>
            <person name="James T.Y."/>
        </authorList>
    </citation>
    <scope>NUCLEOTIDE SEQUENCE</scope>
    <source>
        <strain evidence="5">PLAUS21</strain>
    </source>
</reference>
<keyword evidence="6" id="KW-1185">Reference proteome</keyword>
<organism evidence="5 6">
    <name type="scientific">Boothiomyces macroporosus</name>
    <dbReference type="NCBI Taxonomy" id="261099"/>
    <lineage>
        <taxon>Eukaryota</taxon>
        <taxon>Fungi</taxon>
        <taxon>Fungi incertae sedis</taxon>
        <taxon>Chytridiomycota</taxon>
        <taxon>Chytridiomycota incertae sedis</taxon>
        <taxon>Chytridiomycetes</taxon>
        <taxon>Rhizophydiales</taxon>
        <taxon>Terramycetaceae</taxon>
        <taxon>Boothiomyces</taxon>
    </lineage>
</organism>
<dbReference type="Pfam" id="PF01428">
    <property type="entry name" value="zf-AN1"/>
    <property type="match status" value="1"/>
</dbReference>
<sequence length="212" mass="24093">MELQKECSLCRSADFLPFTCLQCSKLFCTDHRFNHGCKDSINEIIPIQESLKKGCDFTDCKTVDIISSSCQICSKSFCLKHRHSVDHDCIKQEAVIKPEKKIVKIKTKPNPKIDLMRLKQSAKGNGDIPMEQRAYFKVNEKNLFFKREIVVGKLLDLCLKELGMLFNENLGLYGVDTSGNETLLNTSDKIEDLFTRNVLYNGCTLLLKNSGN</sequence>
<dbReference type="InterPro" id="IPR035896">
    <property type="entry name" value="AN1-like_Znf"/>
</dbReference>
<dbReference type="AlphaFoldDB" id="A0AAD5UGJ4"/>
<keyword evidence="3" id="KW-0862">Zinc</keyword>
<dbReference type="GO" id="GO:0005737">
    <property type="term" value="C:cytoplasm"/>
    <property type="evidence" value="ECO:0007669"/>
    <property type="project" value="TreeGrafter"/>
</dbReference>
<proteinExistence type="predicted"/>
<gene>
    <name evidence="5" type="primary">ZFAND1</name>
    <name evidence="5" type="ORF">HK103_007101</name>
</gene>
<evidence type="ECO:0000256" key="3">
    <source>
        <dbReference type="ARBA" id="ARBA00022833"/>
    </source>
</evidence>
<accession>A0AAD5UGJ4</accession>
<feature type="domain" description="AN1-type" evidence="4">
    <location>
        <begin position="55"/>
        <end position="94"/>
    </location>
</feature>
<dbReference type="Gene3D" id="4.10.1110.10">
    <property type="entry name" value="AN1-like Zinc finger"/>
    <property type="match status" value="2"/>
</dbReference>
<dbReference type="PANTHER" id="PTHR14677">
    <property type="entry name" value="ARSENITE INDUCUBLE RNA ASSOCIATED PROTEIN AIP-1-RELATED"/>
    <property type="match status" value="1"/>
</dbReference>
<dbReference type="Proteomes" id="UP001210925">
    <property type="component" value="Unassembled WGS sequence"/>
</dbReference>
<evidence type="ECO:0000256" key="2">
    <source>
        <dbReference type="ARBA" id="ARBA00022771"/>
    </source>
</evidence>
<dbReference type="GO" id="GO:0008270">
    <property type="term" value="F:zinc ion binding"/>
    <property type="evidence" value="ECO:0007669"/>
    <property type="project" value="UniProtKB-KW"/>
</dbReference>
<dbReference type="PANTHER" id="PTHR14677:SF40">
    <property type="entry name" value="CDC48-ASSOCIATED UBIQUITIN-LIKE_ZINC FINGER PROTEIN 1"/>
    <property type="match status" value="1"/>
</dbReference>
<comment type="caution">
    <text evidence="5">The sequence shown here is derived from an EMBL/GenBank/DDBJ whole genome shotgun (WGS) entry which is preliminary data.</text>
</comment>
<keyword evidence="2" id="KW-0863">Zinc-finger</keyword>
<keyword evidence="1" id="KW-0479">Metal-binding</keyword>
<evidence type="ECO:0000313" key="5">
    <source>
        <dbReference type="EMBL" id="KAJ3254547.1"/>
    </source>
</evidence>
<evidence type="ECO:0000313" key="6">
    <source>
        <dbReference type="Proteomes" id="UP001210925"/>
    </source>
</evidence>
<dbReference type="InterPro" id="IPR000058">
    <property type="entry name" value="Znf_AN1"/>
</dbReference>
<feature type="domain" description="AN1-type" evidence="4">
    <location>
        <begin position="7"/>
        <end position="42"/>
    </location>
</feature>
<dbReference type="SUPFAM" id="SSF118310">
    <property type="entry name" value="AN1-like Zinc finger"/>
    <property type="match status" value="2"/>
</dbReference>
<dbReference type="SMART" id="SM00154">
    <property type="entry name" value="ZnF_AN1"/>
    <property type="match status" value="2"/>
</dbReference>
<name>A0AAD5UGJ4_9FUNG</name>